<protein>
    <submittedName>
        <fullName evidence="2">Polysaccharide deacetylase family protein</fullName>
    </submittedName>
</protein>
<name>A0ABD6AD63_9EURY</name>
<dbReference type="EMBL" id="JBHTBF010000002">
    <property type="protein sequence ID" value="MFC7318131.1"/>
    <property type="molecule type" value="Genomic_DNA"/>
</dbReference>
<keyword evidence="3" id="KW-1185">Reference proteome</keyword>
<dbReference type="AlphaFoldDB" id="A0ABD6AD63"/>
<evidence type="ECO:0000313" key="2">
    <source>
        <dbReference type="EMBL" id="MFC7318131.1"/>
    </source>
</evidence>
<evidence type="ECO:0000313" key="3">
    <source>
        <dbReference type="Proteomes" id="UP001596547"/>
    </source>
</evidence>
<dbReference type="Pfam" id="PF01522">
    <property type="entry name" value="Polysacc_deac_1"/>
    <property type="match status" value="1"/>
</dbReference>
<comment type="caution">
    <text evidence="2">The sequence shown here is derived from an EMBL/GenBank/DDBJ whole genome shotgun (WGS) entry which is preliminary data.</text>
</comment>
<dbReference type="InterPro" id="IPR011330">
    <property type="entry name" value="Glyco_hydro/deAcase_b/a-brl"/>
</dbReference>
<accession>A0ABD6AD63</accession>
<dbReference type="InterPro" id="IPR002509">
    <property type="entry name" value="NODB_dom"/>
</dbReference>
<dbReference type="SUPFAM" id="SSF88713">
    <property type="entry name" value="Glycoside hydrolase/deacetylase"/>
    <property type="match status" value="1"/>
</dbReference>
<reference evidence="2 3" key="1">
    <citation type="journal article" date="2019" name="Int. J. Syst. Evol. Microbiol.">
        <title>The Global Catalogue of Microorganisms (GCM) 10K type strain sequencing project: providing services to taxonomists for standard genome sequencing and annotation.</title>
        <authorList>
            <consortium name="The Broad Institute Genomics Platform"/>
            <consortium name="The Broad Institute Genome Sequencing Center for Infectious Disease"/>
            <person name="Wu L."/>
            <person name="Ma J."/>
        </authorList>
    </citation>
    <scope>NUCLEOTIDE SEQUENCE [LARGE SCALE GENOMIC DNA]</scope>
    <source>
        <strain evidence="2 3">PSR21</strain>
    </source>
</reference>
<dbReference type="RefSeq" id="WP_276305590.1">
    <property type="nucleotide sequence ID" value="NZ_CP119992.1"/>
</dbReference>
<dbReference type="Proteomes" id="UP001596547">
    <property type="component" value="Unassembled WGS sequence"/>
</dbReference>
<dbReference type="GeneID" id="79315180"/>
<evidence type="ECO:0000259" key="1">
    <source>
        <dbReference type="Pfam" id="PF01522"/>
    </source>
</evidence>
<dbReference type="Gene3D" id="3.20.20.370">
    <property type="entry name" value="Glycoside hydrolase/deacetylase"/>
    <property type="match status" value="1"/>
</dbReference>
<proteinExistence type="predicted"/>
<gene>
    <name evidence="2" type="ORF">ACFQPE_15210</name>
</gene>
<organism evidence="2 3">
    <name type="scientific">Halomarina halobia</name>
    <dbReference type="NCBI Taxonomy" id="3033386"/>
    <lineage>
        <taxon>Archaea</taxon>
        <taxon>Methanobacteriati</taxon>
        <taxon>Methanobacteriota</taxon>
        <taxon>Stenosarchaea group</taxon>
        <taxon>Halobacteria</taxon>
        <taxon>Halobacteriales</taxon>
        <taxon>Natronomonadaceae</taxon>
        <taxon>Halomarina</taxon>
    </lineage>
</organism>
<feature type="domain" description="NodB homology" evidence="1">
    <location>
        <begin position="40"/>
        <end position="159"/>
    </location>
</feature>
<sequence length="308" mass="34325">MARVVLSIDAELAWGFHDHPEPPVRELRRIAAGRRGWGILLELLDEFDLPATWAVVGRLFLARTDDQIYTAYAADGGVPIDPATLSGSADQWYGNDLVEQIRDARADHEIGCHTFTHLDFTADTTTAEVARAELQACVDIARERGIEMESFAYPRNRVAHREVLAETGFTCYRGRAPPRWYDRSCLRALGKFAAYAGGFSAPPTVYPTVDEYGLVNVPASLHLFGFESYARTLARPFRRDPVVKQARLGLERAVEEDGVFHVWFHPNDLVGPEEVGRLRAVLAAIDAMRERGDVTVETMGEVAKRTLA</sequence>